<reference evidence="2 3" key="1">
    <citation type="submission" date="2023-02" db="EMBL/GenBank/DDBJ databases">
        <title>Dictyobacter halimunensis sp. nov., a new member of the class Ktedonobacteria from forest soil in a geothermal area.</title>
        <authorList>
            <person name="Rachmania M.K."/>
            <person name="Ningsih F."/>
            <person name="Sakai Y."/>
            <person name="Yabe S."/>
            <person name="Yokota A."/>
            <person name="Sjamsuridzal W."/>
        </authorList>
    </citation>
    <scope>NUCLEOTIDE SEQUENCE [LARGE SCALE GENOMIC DNA]</scope>
    <source>
        <strain evidence="2 3">S3.2.2.5</strain>
    </source>
</reference>
<protein>
    <recommendedName>
        <fullName evidence="1">UPF0033 domain-containing protein</fullName>
    </recommendedName>
</protein>
<dbReference type="EMBL" id="BSRI01000001">
    <property type="protein sequence ID" value="GLV56023.1"/>
    <property type="molecule type" value="Genomic_DNA"/>
</dbReference>
<dbReference type="Pfam" id="PF01206">
    <property type="entry name" value="TusA"/>
    <property type="match status" value="1"/>
</dbReference>
<dbReference type="InterPro" id="IPR001455">
    <property type="entry name" value="TusA-like"/>
</dbReference>
<keyword evidence="3" id="KW-1185">Reference proteome</keyword>
<feature type="domain" description="UPF0033" evidence="1">
    <location>
        <begin position="33"/>
        <end position="88"/>
    </location>
</feature>
<sequence>MTQDIFTTQDGNTITVSALCDGGDQGCGGGLLILMLQAMKRLESGTVLEVRSTDPGVREDLPAWCRMTGNALLAGPEGELGNRYFVRKA</sequence>
<gene>
    <name evidence="2" type="ORF">KDH_28670</name>
</gene>
<comment type="caution">
    <text evidence="2">The sequence shown here is derived from an EMBL/GenBank/DDBJ whole genome shotgun (WGS) entry which is preliminary data.</text>
</comment>
<evidence type="ECO:0000313" key="3">
    <source>
        <dbReference type="Proteomes" id="UP001344906"/>
    </source>
</evidence>
<dbReference type="Proteomes" id="UP001344906">
    <property type="component" value="Unassembled WGS sequence"/>
</dbReference>
<dbReference type="Gene3D" id="3.30.110.40">
    <property type="entry name" value="TusA-like domain"/>
    <property type="match status" value="1"/>
</dbReference>
<proteinExistence type="predicted"/>
<dbReference type="SUPFAM" id="SSF64307">
    <property type="entry name" value="SirA-like"/>
    <property type="match status" value="1"/>
</dbReference>
<organism evidence="2 3">
    <name type="scientific">Dictyobacter halimunensis</name>
    <dbReference type="NCBI Taxonomy" id="3026934"/>
    <lineage>
        <taxon>Bacteria</taxon>
        <taxon>Bacillati</taxon>
        <taxon>Chloroflexota</taxon>
        <taxon>Ktedonobacteria</taxon>
        <taxon>Ktedonobacterales</taxon>
        <taxon>Dictyobacteraceae</taxon>
        <taxon>Dictyobacter</taxon>
    </lineage>
</organism>
<dbReference type="RefSeq" id="WP_338250878.1">
    <property type="nucleotide sequence ID" value="NZ_BSRI01000001.1"/>
</dbReference>
<evidence type="ECO:0000313" key="2">
    <source>
        <dbReference type="EMBL" id="GLV56023.1"/>
    </source>
</evidence>
<name>A0ABQ6FP17_9CHLR</name>
<accession>A0ABQ6FP17</accession>
<dbReference type="CDD" id="cd00291">
    <property type="entry name" value="SirA_YedF_YeeD"/>
    <property type="match status" value="1"/>
</dbReference>
<dbReference type="InterPro" id="IPR036868">
    <property type="entry name" value="TusA-like_sf"/>
</dbReference>
<evidence type="ECO:0000259" key="1">
    <source>
        <dbReference type="Pfam" id="PF01206"/>
    </source>
</evidence>